<dbReference type="Gene3D" id="2.60.40.10">
    <property type="entry name" value="Immunoglobulins"/>
    <property type="match status" value="1"/>
</dbReference>
<organism evidence="4 5">
    <name type="scientific">Bacillus salipaludis</name>
    <dbReference type="NCBI Taxonomy" id="2547811"/>
    <lineage>
        <taxon>Bacteria</taxon>
        <taxon>Bacillati</taxon>
        <taxon>Bacillota</taxon>
        <taxon>Bacilli</taxon>
        <taxon>Bacillales</taxon>
        <taxon>Bacillaceae</taxon>
        <taxon>Bacillus</taxon>
    </lineage>
</organism>
<dbReference type="InterPro" id="IPR029052">
    <property type="entry name" value="Metallo-depent_PP-like"/>
</dbReference>
<dbReference type="Pfam" id="PF16656">
    <property type="entry name" value="Pur_ac_phosph_N"/>
    <property type="match status" value="1"/>
</dbReference>
<dbReference type="InterPro" id="IPR051918">
    <property type="entry name" value="STPP_CPPED1"/>
</dbReference>
<dbReference type="Gene3D" id="2.60.120.260">
    <property type="entry name" value="Galactose-binding domain-like"/>
    <property type="match status" value="2"/>
</dbReference>
<dbReference type="InterPro" id="IPR013783">
    <property type="entry name" value="Ig-like_fold"/>
</dbReference>
<evidence type="ECO:0000313" key="4">
    <source>
        <dbReference type="EMBL" id="MFK9093877.1"/>
    </source>
</evidence>
<dbReference type="EMBL" id="JBJHQH010000018">
    <property type="protein sequence ID" value="MFK9093877.1"/>
    <property type="molecule type" value="Genomic_DNA"/>
</dbReference>
<comment type="caution">
    <text evidence="4">The sequence shown here is derived from an EMBL/GenBank/DDBJ whole genome shotgun (WGS) entry which is preliminary data.</text>
</comment>
<proteinExistence type="predicted"/>
<keyword evidence="1" id="KW-0732">Signal</keyword>
<feature type="domain" description="Calcineurin-like phosphoesterase" evidence="2">
    <location>
        <begin position="341"/>
        <end position="530"/>
    </location>
</feature>
<dbReference type="InterPro" id="IPR008979">
    <property type="entry name" value="Galactose-bd-like_sf"/>
</dbReference>
<protein>
    <submittedName>
        <fullName evidence="4">Metallophosphoesterase</fullName>
    </submittedName>
</protein>
<dbReference type="Gene3D" id="2.60.40.380">
    <property type="entry name" value="Purple acid phosphatase-like, N-terminal"/>
    <property type="match status" value="1"/>
</dbReference>
<dbReference type="PANTHER" id="PTHR43143">
    <property type="entry name" value="METALLOPHOSPHOESTERASE, CALCINEURIN SUPERFAMILY"/>
    <property type="match status" value="1"/>
</dbReference>
<feature type="domain" description="Calcineurin-like phosphoesterase" evidence="2">
    <location>
        <begin position="1423"/>
        <end position="1615"/>
    </location>
</feature>
<dbReference type="RefSeq" id="WP_406582377.1">
    <property type="nucleotide sequence ID" value="NZ_JBJHQH010000018.1"/>
</dbReference>
<sequence length="1878" mass="208900">MVQIPMLPRSAQRVLAVVLAIFMLLSSLSPVASVAAAETGEQADQVLVNRGSTWKYLDDGSDQGTKWRGAEFDDRAWKEGAAPLGYPAGEVHGEFPEIATVIGYGDDSKNKYATTYFRTTFNVDDVSKISSTGLITAGIDDSAIIYLNGEEIARVNLPKDHEIPYSAYVEEFGLNDSNESTNKTVQLGQEQMSLIKEGENVLAVEVHQDRPSSSDVFLDLELKSIYAEPTDPSGYQASHISFAPGADETQYNFSWYSQETKEPGVIQYAKVTDGNTKEFPEESAITVEAALAKASPGYSANEATITAIVGSSTYVYRLGNGNGQWTETYSFNTKETDNYNFLFMGDPQLGSGKVESDTAGWVNTVNKAIEKFPDTSFIYSAGDQVNNANSEEEYTGFFAPELLKKYPTATTIGNHDNSPFYEYHFNTPNQNPALGNSNNAGGDYYFTYGDTLIMNLNSNNKNAAEHAQFLEETVAANPNAKWKVLVFHHSIYSAANHSQESSIIQLREDLVPTIDALGIDVVLSGHDHGYVRTYQMKDLQTIKNQMVDKNGAVVNPTGTLYITANSSSGSKYYNLKPDPEPYAAKREQLKVPTFMNVDVTPKSLTFTTYRVDTMAVTDTYTIVKDPSVEVELPELKSVKIEASGTVIPTEPLTFYPEVSFSVTGKNVTGGPYDIAYEDITYKTDKEGQIAISPDGKVTVLESAVSGQVQVWAEVVKDGKTFTTDKLTVTIVDHTEQKLLEKGSKWKYLDNGSDQGKAWKEPGFDDNSWKSAPAPLGYPASEKRPLFGNIASVISFGPDSQNKFPTTYFRTEFEIEDVSKIGKQGQINFGIDDSVILYLNGHEIDRHNLPEGDITYDQYLSDLKGSNVADESAYETFYLDEADLSYLVEGKNVLAAEVHQDRPTSSDVYWDMELIVNHTLVEDNEPEVDSLSLNVNENQFLNGQYLIQGTGNSKSQLSLSIDGEKVSNTSTIFTLPAKIYLEGSGIQSEDGFINSVFVNGQLVKVFEKNIEGYEGVEIPVDPKILKPGVNKVTVRAGNKVSPTDLEGNHDDFTIRNVKLVLSDGTELMDPSISKDQKVNLGDGFPPSPDKSGLSHDFMMTIPETLSASLFYQWDTTAAEDGVHTLELMDETGGLPSRKVNVKVDNTAPVIKVNSLEEGKSYKGTITVNADATDEGSGVLKIDAYLDGEPVEMGSEIRVGDLDAGDHTVKVVAVDQVGNRGEKEVKFTTIDENPVKPQNPYPADYSKGVSTNAKLRVSVQDPSNDQLDVSFYQAYRYDFADGLDHKAYQGVADREPPLVKTPEGENEFQKDQYDFIAASDDKHLVNDAVEGFPYQRFDFVIKEDTSNAKTVEAVWEGHSLPDRRVTMYAWNYNTGAWQEVSSAISETEKDFELRGELIVKDMVRDQKASIMIQDLVPTPEEFDFSFAWITDTQNYSRAYPQIYDSMTQWIVDNKKEQNIQYVMHTGDIVDGHGDQNQWINADRSMKILDDAKMPYGVLAGNHDVGENPNYTTYGKWFGRDRFADQPHYGGDRENNRDHFDLISYGGHDFIIVYLGWQPTQESFDWANKVLKRYSDRNAILAVHQYIASSGKYEGPGQDIFEKVVAPNENIFLVLNGHALGNPKLNTKDVEGRTVYEVFTNYQNQPEGGMGYFRMLNFDTENQKLYMTTYSPYKDDYNWYADQYEEFALDLQLKPTQKRVATDYIGIEVKTDHLIGEVKQVESNSEVSVPWNGLEGNKNYYWYVGVSDRFGGTTESDLWGFTTRKGPEPMIPEKSVTYSNIKTGKVIVHDKSVSITVDRSAEIKNGIVFTGEYAEFHGDGFTDKTVTLKPKKDGAIIDFKGTEIEKVIIEKGGVAEIRGAENVKKFIYEKGASKESIKFVD</sequence>
<accession>A0ABW8RMT8</accession>
<dbReference type="SUPFAM" id="SSF49363">
    <property type="entry name" value="Purple acid phosphatase, N-terminal domain"/>
    <property type="match status" value="1"/>
</dbReference>
<name>A0ABW8RMT8_9BACI</name>
<dbReference type="InterPro" id="IPR015914">
    <property type="entry name" value="PAPs_N"/>
</dbReference>
<keyword evidence="5" id="KW-1185">Reference proteome</keyword>
<evidence type="ECO:0000256" key="1">
    <source>
        <dbReference type="ARBA" id="ARBA00022729"/>
    </source>
</evidence>
<reference evidence="4 5" key="1">
    <citation type="submission" date="2024-11" db="EMBL/GenBank/DDBJ databases">
        <authorList>
            <person name="Lucas J.A."/>
        </authorList>
    </citation>
    <scope>NUCLEOTIDE SEQUENCE [LARGE SCALE GENOMIC DNA]</scope>
    <source>
        <strain evidence="4 5">Z 5.4</strain>
    </source>
</reference>
<dbReference type="InterPro" id="IPR008963">
    <property type="entry name" value="Purple_acid_Pase-like_N"/>
</dbReference>
<dbReference type="Gene3D" id="3.60.21.10">
    <property type="match status" value="2"/>
</dbReference>
<dbReference type="SUPFAM" id="SSF49785">
    <property type="entry name" value="Galactose-binding domain-like"/>
    <property type="match status" value="2"/>
</dbReference>
<dbReference type="InterPro" id="IPR004843">
    <property type="entry name" value="Calcineurin-like_PHP"/>
</dbReference>
<evidence type="ECO:0000259" key="3">
    <source>
        <dbReference type="Pfam" id="PF16656"/>
    </source>
</evidence>
<dbReference type="Pfam" id="PF00149">
    <property type="entry name" value="Metallophos"/>
    <property type="match status" value="2"/>
</dbReference>
<dbReference type="SUPFAM" id="SSF56300">
    <property type="entry name" value="Metallo-dependent phosphatases"/>
    <property type="match status" value="2"/>
</dbReference>
<evidence type="ECO:0000259" key="2">
    <source>
        <dbReference type="Pfam" id="PF00149"/>
    </source>
</evidence>
<dbReference type="PANTHER" id="PTHR43143:SF5">
    <property type="entry name" value="SECRETED PROTEIN"/>
    <property type="match status" value="1"/>
</dbReference>
<gene>
    <name evidence="4" type="ORF">ACJEBI_20670</name>
</gene>
<dbReference type="Proteomes" id="UP001623041">
    <property type="component" value="Unassembled WGS sequence"/>
</dbReference>
<evidence type="ECO:0000313" key="5">
    <source>
        <dbReference type="Proteomes" id="UP001623041"/>
    </source>
</evidence>
<feature type="domain" description="Purple acid phosphatase N-terminal" evidence="3">
    <location>
        <begin position="239"/>
        <end position="333"/>
    </location>
</feature>